<keyword evidence="3" id="KW-0808">Transferase</keyword>
<evidence type="ECO:0000313" key="4">
    <source>
        <dbReference type="Proteomes" id="UP000759443"/>
    </source>
</evidence>
<gene>
    <name evidence="3" type="ORF">J2Z17_003484</name>
</gene>
<evidence type="ECO:0000259" key="1">
    <source>
        <dbReference type="Pfam" id="PF00534"/>
    </source>
</evidence>
<feature type="domain" description="Glycosyltransferase subfamily 4-like N-terminal" evidence="2">
    <location>
        <begin position="13"/>
        <end position="173"/>
    </location>
</feature>
<dbReference type="GO" id="GO:0016757">
    <property type="term" value="F:glycosyltransferase activity"/>
    <property type="evidence" value="ECO:0007669"/>
    <property type="project" value="UniProtKB-KW"/>
</dbReference>
<dbReference type="PANTHER" id="PTHR45947:SF3">
    <property type="entry name" value="SULFOQUINOVOSYL TRANSFERASE SQD2"/>
    <property type="match status" value="1"/>
</dbReference>
<reference evidence="3 4" key="1">
    <citation type="submission" date="2021-03" db="EMBL/GenBank/DDBJ databases">
        <title>Genomic Encyclopedia of Type Strains, Phase IV (KMG-IV): sequencing the most valuable type-strain genomes for metagenomic binning, comparative biology and taxonomic classification.</title>
        <authorList>
            <person name="Goeker M."/>
        </authorList>
    </citation>
    <scope>NUCLEOTIDE SEQUENCE [LARGE SCALE GENOMIC DNA]</scope>
    <source>
        <strain evidence="3 4">DSM 21600</strain>
    </source>
</reference>
<dbReference type="EC" id="2.4.1.252" evidence="3"/>
<dbReference type="Proteomes" id="UP000759443">
    <property type="component" value="Unassembled WGS sequence"/>
</dbReference>
<dbReference type="EMBL" id="JAGGJU010000009">
    <property type="protein sequence ID" value="MBP1852032.1"/>
    <property type="molecule type" value="Genomic_DNA"/>
</dbReference>
<evidence type="ECO:0000259" key="2">
    <source>
        <dbReference type="Pfam" id="PF13439"/>
    </source>
</evidence>
<organism evidence="3 4">
    <name type="scientific">Rhizobium halophytocola</name>
    <dbReference type="NCBI Taxonomy" id="735519"/>
    <lineage>
        <taxon>Bacteria</taxon>
        <taxon>Pseudomonadati</taxon>
        <taxon>Pseudomonadota</taxon>
        <taxon>Alphaproteobacteria</taxon>
        <taxon>Hyphomicrobiales</taxon>
        <taxon>Rhizobiaceae</taxon>
        <taxon>Rhizobium/Agrobacterium group</taxon>
        <taxon>Rhizobium</taxon>
    </lineage>
</organism>
<proteinExistence type="predicted"/>
<dbReference type="InterPro" id="IPR050194">
    <property type="entry name" value="Glycosyltransferase_grp1"/>
</dbReference>
<keyword evidence="4" id="KW-1185">Reference proteome</keyword>
<dbReference type="Gene3D" id="3.40.50.2000">
    <property type="entry name" value="Glycogen Phosphorylase B"/>
    <property type="match status" value="2"/>
</dbReference>
<dbReference type="CDD" id="cd03801">
    <property type="entry name" value="GT4_PimA-like"/>
    <property type="match status" value="1"/>
</dbReference>
<dbReference type="InterPro" id="IPR001296">
    <property type="entry name" value="Glyco_trans_1"/>
</dbReference>
<name>A0ABS4E271_9HYPH</name>
<sequence length="369" mass="39698">MVQVVRQYAPARGGLEDVVANLAKALPAHGCRVRVVTCDRLFTALDVKLPAHEMIDGVEVCRIPWAGTKRYPLAPAVFAQLADADLIHVHAVDFFFDALALGRMVHRKPMIATTHGGFFHTRRFAAIKKLWFNTLTRASASQYRALACCSQSDLALFGGIAGDRAVLVENGVDALKFSGPRRAEPSKRLATIGRFSLNKRLDRLLDTMAVLVADDDEWHLDIIGIGSDLSAADLQSMIGARGLGRHVHVHLGPEDVVIRERLAEASLFVSASDYEGFGLVAVEAMGAGLVPVLHINDAYRSLAGAHAGIALADFADPKGSADVIVDTFRTVVDNPGRMVDAMQTAAAGYSWDKVSARYAGLYARALATG</sequence>
<dbReference type="SUPFAM" id="SSF53756">
    <property type="entry name" value="UDP-Glycosyltransferase/glycogen phosphorylase"/>
    <property type="match status" value="1"/>
</dbReference>
<evidence type="ECO:0000313" key="3">
    <source>
        <dbReference type="EMBL" id="MBP1852032.1"/>
    </source>
</evidence>
<dbReference type="Pfam" id="PF13439">
    <property type="entry name" value="Glyco_transf_4"/>
    <property type="match status" value="1"/>
</dbReference>
<comment type="caution">
    <text evidence="3">The sequence shown here is derived from an EMBL/GenBank/DDBJ whole genome shotgun (WGS) entry which is preliminary data.</text>
</comment>
<keyword evidence="3" id="KW-0328">Glycosyltransferase</keyword>
<feature type="domain" description="Glycosyl transferase family 1" evidence="1">
    <location>
        <begin position="182"/>
        <end position="335"/>
    </location>
</feature>
<dbReference type="Pfam" id="PF00534">
    <property type="entry name" value="Glycos_transf_1"/>
    <property type="match status" value="1"/>
</dbReference>
<dbReference type="InterPro" id="IPR028098">
    <property type="entry name" value="Glyco_trans_4-like_N"/>
</dbReference>
<accession>A0ABS4E271</accession>
<protein>
    <submittedName>
        <fullName evidence="3">Alpha-1,3-mannosyltransferase</fullName>
        <ecNumber evidence="3">2.4.1.252</ecNumber>
    </submittedName>
</protein>
<dbReference type="PANTHER" id="PTHR45947">
    <property type="entry name" value="SULFOQUINOVOSYL TRANSFERASE SQD2"/>
    <property type="match status" value="1"/>
</dbReference>